<reference evidence="1 2" key="1">
    <citation type="submission" date="2018-06" db="EMBL/GenBank/DDBJ databases">
        <title>Noncontiguous genome sequence of Ruminococcaceae bacterium ASD2818.</title>
        <authorList>
            <person name="Chaplin A.V."/>
            <person name="Sokolova S.R."/>
            <person name="Kochetkova T.O."/>
            <person name="Goltsov A.Y."/>
            <person name="Trofimov D.Y."/>
            <person name="Efimov B.A."/>
        </authorList>
    </citation>
    <scope>NUCLEOTIDE SEQUENCE [LARGE SCALE GENOMIC DNA]</scope>
    <source>
        <strain evidence="1 2">ASD2818</strain>
    </source>
</reference>
<dbReference type="Gene3D" id="1.50.10.10">
    <property type="match status" value="1"/>
</dbReference>
<dbReference type="InterPro" id="IPR012341">
    <property type="entry name" value="6hp_glycosidase-like_sf"/>
</dbReference>
<comment type="caution">
    <text evidence="1">The sequence shown here is derived from an EMBL/GenBank/DDBJ whole genome shotgun (WGS) entry which is preliminary data.</text>
</comment>
<evidence type="ECO:0000313" key="1">
    <source>
        <dbReference type="EMBL" id="RAQ29710.1"/>
    </source>
</evidence>
<organism evidence="1 2">
    <name type="scientific">Hydrogeniiclostridium mannosilyticum</name>
    <dbReference type="NCBI Taxonomy" id="2764322"/>
    <lineage>
        <taxon>Bacteria</taxon>
        <taxon>Bacillati</taxon>
        <taxon>Bacillota</taxon>
        <taxon>Clostridia</taxon>
        <taxon>Eubacteriales</taxon>
        <taxon>Acutalibacteraceae</taxon>
        <taxon>Hydrogeniiclostridium</taxon>
    </lineage>
</organism>
<gene>
    <name evidence="1" type="ORF">DPQ25_05280</name>
</gene>
<dbReference type="InterPro" id="IPR008928">
    <property type="entry name" value="6-hairpin_glycosidase_sf"/>
</dbReference>
<dbReference type="SUPFAM" id="SSF48208">
    <property type="entry name" value="Six-hairpin glycosidases"/>
    <property type="match status" value="1"/>
</dbReference>
<accession>A0A328UHB6</accession>
<dbReference type="GO" id="GO:0005975">
    <property type="term" value="P:carbohydrate metabolic process"/>
    <property type="evidence" value="ECO:0007669"/>
    <property type="project" value="InterPro"/>
</dbReference>
<proteinExistence type="predicted"/>
<dbReference type="EMBL" id="QLYR01000002">
    <property type="protein sequence ID" value="RAQ29710.1"/>
    <property type="molecule type" value="Genomic_DNA"/>
</dbReference>
<keyword evidence="2" id="KW-1185">Reference proteome</keyword>
<protein>
    <recommendedName>
        <fullName evidence="3">Alpha-L-rhamnosidase six-hairpin glycosidase domain-containing protein</fullName>
    </recommendedName>
</protein>
<evidence type="ECO:0008006" key="3">
    <source>
        <dbReference type="Google" id="ProtNLM"/>
    </source>
</evidence>
<sequence length="1223" mass="134299">MSNRLLFHQKLQHTDPRKLIRGLFYKALVLPAYPCYYKTDFLSSRQPCKTGYGDCPQTNGEVFVMNQRRTLPEPQPTLKYQDERASAWGQSMVFMRQAYPNMALMTYDNIVHRGSEHVVLAKLVVGVGNESPTWLTWEACTAETTADNVPGGLVSRTVLADGGSLTAELYPLMAGRAPDAWEGGAVLRISCERETGLWLKFGGGKIAFMHYSPNVSMAGDQIDCEESSAELDGSTVFLSHGTVPLFTAVSADADFRVETLPEAVTGRGADCGANCGASCGAYAVAHTARNQLCLTAGFARSRERARQLAQTDAAAEILRIQAYYRGLCEHWRLDTPSANLNEAFTHALYHLEYAWLEPYGWIESIQHWPTMWHMEHTAAEEWNGHSERVKTCLTAQMQRVFDNGAIPDLCPNGEGRRDWGGNNQFFLREVLHYVRMTGDLDFAAQAEPFMERALKQSFAEYDPTGSGVIGWSTQIGNQEDMESTPGKGAATGSEGVRMLEIMAELKELLGKPEEGARYRAHAAYCLDQLRQTLWLPDLGRYAWYEDSVGEKRLDTTYHGIAYPVIYGQLDAFDSKSALDHLKHRLSGPEGEIYQSNHFGDHAYWDVPTWGMQCGSDMQPFATAAYAAVGDAQAAVRPLEFIAKRVCGPYQRGAWPETANETRFAYFSPSAAVYAQAVIESIFGLSRDAIRNETVLAPCMPEDWPSAGLTLPGLSIRYEKKDGACRLELHADGDHTRKLLRLRCAPYRSISVSVNGREVPVRTVPQCGWFEAEADLGTDTIISVSWRLLPLSLSIDGPQTAACGDEVCFSLSGTDGSVELIGLDDRCGLFQHAVIAGGLLTARVRTGLLTPYEKFGPLGMMNFARRQFALLLRQGGRSFSMPCTLTLLPALTVTGAWEPLARQAVLRVQNHTARPITGNCVLTFGGCSLTGRAGLPAGSSAELRFPAPAGLEPLLSPGQNRAVLSCPGAQLSLEFPLQAAGIPARVEGLPLPDEAVLPAEAWRELGMHAHQGCILQNPDIFLKDFFTRYQQVQVIDGVPLPLNPNGFLPISQEKYPVLTLPMGGRRIKKLYLLMCAFINNSDTFARVFRVEAEAGREGAYMRPIFHRELCSPGALDMGYGSGVIAGFATFVPGTQRGALPVFPEEAEAGDYPQAVPPQYPQREFWSQSPAVALDNNVFNLIELDFGRFVSLKELRITALEADAAAGLFAVAAHLPAEPDPDVQR</sequence>
<dbReference type="Proteomes" id="UP000249377">
    <property type="component" value="Unassembled WGS sequence"/>
</dbReference>
<name>A0A328UHB6_9FIRM</name>
<dbReference type="AlphaFoldDB" id="A0A328UHB6"/>
<evidence type="ECO:0000313" key="2">
    <source>
        <dbReference type="Proteomes" id="UP000249377"/>
    </source>
</evidence>